<gene>
    <name evidence="1" type="ORF">KL86PLE_41257</name>
</gene>
<name>A0A212LIT0_9HYPH</name>
<evidence type="ECO:0000313" key="1">
    <source>
        <dbReference type="EMBL" id="SCM77452.1"/>
    </source>
</evidence>
<dbReference type="EMBL" id="FMJD01000008">
    <property type="protein sequence ID" value="SCM77452.1"/>
    <property type="molecule type" value="Genomic_DNA"/>
</dbReference>
<protein>
    <submittedName>
        <fullName evidence="1">Uncharacterized protein</fullName>
    </submittedName>
</protein>
<dbReference type="RefSeq" id="WP_288197349.1">
    <property type="nucleotide sequence ID" value="NZ_LT608334.1"/>
</dbReference>
<reference evidence="1" key="1">
    <citation type="submission" date="2016-08" db="EMBL/GenBank/DDBJ databases">
        <authorList>
            <person name="Seilhamer J.J."/>
        </authorList>
    </citation>
    <scope>NUCLEOTIDE SEQUENCE</scope>
    <source>
        <strain evidence="1">86</strain>
    </source>
</reference>
<sequence length="54" mass="6134">MFGTLKRLTKTFRAPAAGEREVVYITAATGRYDLEARERHVVARGFYREQALGC</sequence>
<organism evidence="1">
    <name type="scientific">uncultured Pleomorphomonas sp</name>
    <dbReference type="NCBI Taxonomy" id="442121"/>
    <lineage>
        <taxon>Bacteria</taxon>
        <taxon>Pseudomonadati</taxon>
        <taxon>Pseudomonadota</taxon>
        <taxon>Alphaproteobacteria</taxon>
        <taxon>Hyphomicrobiales</taxon>
        <taxon>Pleomorphomonadaceae</taxon>
        <taxon>Pleomorphomonas</taxon>
        <taxon>environmental samples</taxon>
    </lineage>
</organism>
<accession>A0A212LIT0</accession>
<proteinExistence type="predicted"/>
<dbReference type="AlphaFoldDB" id="A0A212LIT0"/>